<dbReference type="PANTHER" id="PTHR46508:SF1">
    <property type="entry name" value="PHD FINGER FAMILY PROTEIN"/>
    <property type="match status" value="1"/>
</dbReference>
<evidence type="ECO:0000313" key="1">
    <source>
        <dbReference type="EMBL" id="WVZ88697.1"/>
    </source>
</evidence>
<dbReference type="EMBL" id="CP144752">
    <property type="protein sequence ID" value="WVZ88697.1"/>
    <property type="molecule type" value="Genomic_DNA"/>
</dbReference>
<sequence length="281" mass="31239">MGLIYGPDTWATYTYSNKNYAFRPKGDWFCPECVVNRLGLTSSRIECGAIGAQIFGSGFCGRKFLGTCNYLLVMGTSSDTESYARYYNHHDVVKVLQILALSDAYADIYRKIKENWKNLLGTVQSEISKIGKEGGVSHIPQSSMLSFTPTKAGDGNGWTTLKDGWDSKTVALPQTNAQKFVTNQYTMCSAEHLEEQKCMHSLDVVNDKNAEVYVNLYNHGNIAASAATSLAVITSDEANMEESLRGLLVGSLQDMQQKQLWYEQLERNIRGVAFSASWLSQ</sequence>
<accession>A0AAQ3UEY2</accession>
<keyword evidence="2" id="KW-1185">Reference proteome</keyword>
<dbReference type="AlphaFoldDB" id="A0AAQ3UEY2"/>
<evidence type="ECO:0000313" key="2">
    <source>
        <dbReference type="Proteomes" id="UP001341281"/>
    </source>
</evidence>
<organism evidence="1 2">
    <name type="scientific">Paspalum notatum var. saurae</name>
    <dbReference type="NCBI Taxonomy" id="547442"/>
    <lineage>
        <taxon>Eukaryota</taxon>
        <taxon>Viridiplantae</taxon>
        <taxon>Streptophyta</taxon>
        <taxon>Embryophyta</taxon>
        <taxon>Tracheophyta</taxon>
        <taxon>Spermatophyta</taxon>
        <taxon>Magnoliopsida</taxon>
        <taxon>Liliopsida</taxon>
        <taxon>Poales</taxon>
        <taxon>Poaceae</taxon>
        <taxon>PACMAD clade</taxon>
        <taxon>Panicoideae</taxon>
        <taxon>Andropogonodae</taxon>
        <taxon>Paspaleae</taxon>
        <taxon>Paspalinae</taxon>
        <taxon>Paspalum</taxon>
    </lineage>
</organism>
<proteinExistence type="predicted"/>
<gene>
    <name evidence="1" type="ORF">U9M48_035184</name>
</gene>
<dbReference type="Proteomes" id="UP001341281">
    <property type="component" value="Chromosome 08"/>
</dbReference>
<dbReference type="PANTHER" id="PTHR46508">
    <property type="entry name" value="PHD FINGER FAMILY PROTEIN"/>
    <property type="match status" value="1"/>
</dbReference>
<protein>
    <submittedName>
        <fullName evidence="1">Uncharacterized protein</fullName>
    </submittedName>
</protein>
<name>A0AAQ3UEY2_PASNO</name>
<reference evidence="1 2" key="1">
    <citation type="submission" date="2024-02" db="EMBL/GenBank/DDBJ databases">
        <title>High-quality chromosome-scale genome assembly of Pensacola bahiagrass (Paspalum notatum Flugge var. saurae).</title>
        <authorList>
            <person name="Vega J.M."/>
            <person name="Podio M."/>
            <person name="Orjuela J."/>
            <person name="Siena L.A."/>
            <person name="Pessino S.C."/>
            <person name="Combes M.C."/>
            <person name="Mariac C."/>
            <person name="Albertini E."/>
            <person name="Pupilli F."/>
            <person name="Ortiz J.P.A."/>
            <person name="Leblanc O."/>
        </authorList>
    </citation>
    <scope>NUCLEOTIDE SEQUENCE [LARGE SCALE GENOMIC DNA]</scope>
    <source>
        <strain evidence="1">R1</strain>
        <tissue evidence="1">Leaf</tissue>
    </source>
</reference>